<dbReference type="AlphaFoldDB" id="A0A6A6R7S1"/>
<dbReference type="Proteomes" id="UP000799750">
    <property type="component" value="Unassembled WGS sequence"/>
</dbReference>
<dbReference type="EMBL" id="MU004184">
    <property type="protein sequence ID" value="KAF2499900.1"/>
    <property type="molecule type" value="Genomic_DNA"/>
</dbReference>
<sequence length="157" mass="17449">MFFFNLQRKARKPMKKKGAKGTSRTEHLMISGSTSRTPPTDVAALAIQRKVSGRTLISAAQGSQGVNFRASATVTLRTMKTYKSPRARPISAVSMPMVQQHEVERYLSREARGNAPRVDDSTDLRDQRARTKMVFVNSRNPDQASVPSLPFIESGVR</sequence>
<evidence type="ECO:0000313" key="2">
    <source>
        <dbReference type="Proteomes" id="UP000799750"/>
    </source>
</evidence>
<evidence type="ECO:0000313" key="1">
    <source>
        <dbReference type="EMBL" id="KAF2499900.1"/>
    </source>
</evidence>
<name>A0A6A6R7S1_9PEZI</name>
<protein>
    <submittedName>
        <fullName evidence="1">Uncharacterized protein</fullName>
    </submittedName>
</protein>
<reference evidence="1" key="1">
    <citation type="journal article" date="2020" name="Stud. Mycol.">
        <title>101 Dothideomycetes genomes: a test case for predicting lifestyles and emergence of pathogens.</title>
        <authorList>
            <person name="Haridas S."/>
            <person name="Albert R."/>
            <person name="Binder M."/>
            <person name="Bloem J."/>
            <person name="Labutti K."/>
            <person name="Salamov A."/>
            <person name="Andreopoulos B."/>
            <person name="Baker S."/>
            <person name="Barry K."/>
            <person name="Bills G."/>
            <person name="Bluhm B."/>
            <person name="Cannon C."/>
            <person name="Castanera R."/>
            <person name="Culley D."/>
            <person name="Daum C."/>
            <person name="Ezra D."/>
            <person name="Gonzalez J."/>
            <person name="Henrissat B."/>
            <person name="Kuo A."/>
            <person name="Liang C."/>
            <person name="Lipzen A."/>
            <person name="Lutzoni F."/>
            <person name="Magnuson J."/>
            <person name="Mondo S."/>
            <person name="Nolan M."/>
            <person name="Ohm R."/>
            <person name="Pangilinan J."/>
            <person name="Park H.-J."/>
            <person name="Ramirez L."/>
            <person name="Alfaro M."/>
            <person name="Sun H."/>
            <person name="Tritt A."/>
            <person name="Yoshinaga Y."/>
            <person name="Zwiers L.-H."/>
            <person name="Turgeon B."/>
            <person name="Goodwin S."/>
            <person name="Spatafora J."/>
            <person name="Crous P."/>
            <person name="Grigoriev I."/>
        </authorList>
    </citation>
    <scope>NUCLEOTIDE SEQUENCE</scope>
    <source>
        <strain evidence="1">CBS 269.34</strain>
    </source>
</reference>
<proteinExistence type="predicted"/>
<accession>A0A6A6R7S1</accession>
<keyword evidence="2" id="KW-1185">Reference proteome</keyword>
<organism evidence="1 2">
    <name type="scientific">Lophium mytilinum</name>
    <dbReference type="NCBI Taxonomy" id="390894"/>
    <lineage>
        <taxon>Eukaryota</taxon>
        <taxon>Fungi</taxon>
        <taxon>Dikarya</taxon>
        <taxon>Ascomycota</taxon>
        <taxon>Pezizomycotina</taxon>
        <taxon>Dothideomycetes</taxon>
        <taxon>Pleosporomycetidae</taxon>
        <taxon>Mytilinidiales</taxon>
        <taxon>Mytilinidiaceae</taxon>
        <taxon>Lophium</taxon>
    </lineage>
</organism>
<gene>
    <name evidence="1" type="ORF">BU16DRAFT_536183</name>
</gene>